<proteinExistence type="predicted"/>
<evidence type="ECO:0000313" key="2">
    <source>
        <dbReference type="Proteomes" id="UP001234216"/>
    </source>
</evidence>
<sequence>MPPRLATEFARVRDELGDFPGRIVDAARLRSMLANPARTYCPGVLNDCCFEASTALCLSRRPAAGPDTEPVMKHCRPAKCPNCGRVACGFRTSNWSLPFELRFRLRCCLAEGPHSMQAGRGCG</sequence>
<name>A0AAW8F6M7_9ACTN</name>
<gene>
    <name evidence="1" type="ORF">QFZ22_000327</name>
</gene>
<comment type="caution">
    <text evidence="1">The sequence shown here is derived from an EMBL/GenBank/DDBJ whole genome shotgun (WGS) entry which is preliminary data.</text>
</comment>
<organism evidence="1 2">
    <name type="scientific">Streptomyces canus</name>
    <dbReference type="NCBI Taxonomy" id="58343"/>
    <lineage>
        <taxon>Bacteria</taxon>
        <taxon>Bacillati</taxon>
        <taxon>Actinomycetota</taxon>
        <taxon>Actinomycetes</taxon>
        <taxon>Kitasatosporales</taxon>
        <taxon>Streptomycetaceae</taxon>
        <taxon>Streptomyces</taxon>
        <taxon>Streptomyces aurantiacus group</taxon>
    </lineage>
</organism>
<accession>A0AAW8F6M7</accession>
<dbReference type="EMBL" id="JAUSZV010000001">
    <property type="protein sequence ID" value="MDQ0904342.1"/>
    <property type="molecule type" value="Genomic_DNA"/>
</dbReference>
<evidence type="ECO:0000313" key="1">
    <source>
        <dbReference type="EMBL" id="MDQ0904342.1"/>
    </source>
</evidence>
<protein>
    <recommendedName>
        <fullName evidence="3">Transposase zinc-binding domain-containing protein</fullName>
    </recommendedName>
</protein>
<reference evidence="1" key="1">
    <citation type="submission" date="2023-07" db="EMBL/GenBank/DDBJ databases">
        <title>Comparative genomics of wheat-associated soil bacteria to identify genetic determinants of phenazine resistance.</title>
        <authorList>
            <person name="Mouncey N."/>
        </authorList>
    </citation>
    <scope>NUCLEOTIDE SEQUENCE</scope>
    <source>
        <strain evidence="1">V4I22</strain>
    </source>
</reference>
<evidence type="ECO:0008006" key="3">
    <source>
        <dbReference type="Google" id="ProtNLM"/>
    </source>
</evidence>
<dbReference type="AlphaFoldDB" id="A0AAW8F6M7"/>
<dbReference type="Proteomes" id="UP001234216">
    <property type="component" value="Unassembled WGS sequence"/>
</dbReference>